<organism evidence="2 3">
    <name type="scientific">Roseinatronobacter alkalisoli</name>
    <dbReference type="NCBI Taxonomy" id="3028235"/>
    <lineage>
        <taxon>Bacteria</taxon>
        <taxon>Pseudomonadati</taxon>
        <taxon>Pseudomonadota</taxon>
        <taxon>Alphaproteobacteria</taxon>
        <taxon>Rhodobacterales</taxon>
        <taxon>Paracoccaceae</taxon>
        <taxon>Roseinatronobacter</taxon>
    </lineage>
</organism>
<reference evidence="2" key="1">
    <citation type="submission" date="2023-02" db="EMBL/GenBank/DDBJ databases">
        <title>Description of Roseinatronobacter alkalisoli sp. nov., an alkaliphilic bacerium isolated from soda soil.</title>
        <authorList>
            <person name="Wei W."/>
        </authorList>
    </citation>
    <scope>NUCLEOTIDE SEQUENCE</scope>
    <source>
        <strain evidence="2">HJB301</strain>
    </source>
</reference>
<accession>A0ABT5T6Q3</accession>
<feature type="signal peptide" evidence="1">
    <location>
        <begin position="1"/>
        <end position="38"/>
    </location>
</feature>
<feature type="chain" id="PRO_5045328674" description="CopL family metal-binding regulatory protein" evidence="1">
    <location>
        <begin position="39"/>
        <end position="123"/>
    </location>
</feature>
<evidence type="ECO:0000313" key="2">
    <source>
        <dbReference type="EMBL" id="MDD7970796.1"/>
    </source>
</evidence>
<name>A0ABT5T6Q3_9RHOB</name>
<dbReference type="RefSeq" id="WP_274351476.1">
    <property type="nucleotide sequence ID" value="NZ_JAQZSM010000004.1"/>
</dbReference>
<dbReference type="EMBL" id="JAQZSM010000004">
    <property type="protein sequence ID" value="MDD7970796.1"/>
    <property type="molecule type" value="Genomic_DNA"/>
</dbReference>
<evidence type="ECO:0008006" key="4">
    <source>
        <dbReference type="Google" id="ProtNLM"/>
    </source>
</evidence>
<keyword evidence="1" id="KW-0732">Signal</keyword>
<gene>
    <name evidence="2" type="ORF">PUT78_06770</name>
</gene>
<dbReference type="Proteomes" id="UP001431784">
    <property type="component" value="Unassembled WGS sequence"/>
</dbReference>
<comment type="caution">
    <text evidence="2">The sequence shown here is derived from an EMBL/GenBank/DDBJ whole genome shotgun (WGS) entry which is preliminary data.</text>
</comment>
<sequence length="123" mass="12956">MPMRIRISRCLPRAFVMLMRAFVLFVLVGLAGTSTAHAHQTEVFTSVAVQTSGMVLPDACCHVADQGGQHADCALSMCCSLSALPGNGGRDIRLAAAFMRPLIGPMGVAGRSHPPFLHPPTAT</sequence>
<keyword evidence="3" id="KW-1185">Reference proteome</keyword>
<evidence type="ECO:0000313" key="3">
    <source>
        <dbReference type="Proteomes" id="UP001431784"/>
    </source>
</evidence>
<protein>
    <recommendedName>
        <fullName evidence="4">CopL family metal-binding regulatory protein</fullName>
    </recommendedName>
</protein>
<evidence type="ECO:0000256" key="1">
    <source>
        <dbReference type="SAM" id="SignalP"/>
    </source>
</evidence>
<proteinExistence type="predicted"/>